<protein>
    <submittedName>
        <fullName evidence="1">Uncharacterized protein</fullName>
    </submittedName>
</protein>
<dbReference type="AlphaFoldDB" id="A0A6F8ZJA1"/>
<gene>
    <name evidence="1" type="ORF">R50_2577</name>
</gene>
<name>A0A6F8ZJA1_9FIRM</name>
<organism evidence="1 2">
    <name type="scientific">Candidatus Hydrogenisulfobacillus filiaventi</name>
    <dbReference type="NCBI Taxonomy" id="2707344"/>
    <lineage>
        <taxon>Bacteria</taxon>
        <taxon>Bacillati</taxon>
        <taxon>Bacillota</taxon>
        <taxon>Clostridia</taxon>
        <taxon>Eubacteriales</taxon>
        <taxon>Clostridiales Family XVII. Incertae Sedis</taxon>
        <taxon>Candidatus Hydrogenisulfobacillus</taxon>
    </lineage>
</organism>
<dbReference type="Proteomes" id="UP000503399">
    <property type="component" value="Chromosome"/>
</dbReference>
<keyword evidence="2" id="KW-1185">Reference proteome</keyword>
<accession>A0A6F8ZJA1</accession>
<proteinExistence type="predicted"/>
<reference evidence="1 2" key="1">
    <citation type="submission" date="2020-02" db="EMBL/GenBank/DDBJ databases">
        <authorList>
            <person name="Hogendoorn C."/>
        </authorList>
    </citation>
    <scope>NUCLEOTIDE SEQUENCE [LARGE SCALE GENOMIC DNA]</scope>
    <source>
        <strain evidence="1">R501</strain>
    </source>
</reference>
<dbReference type="KEGG" id="hfv:R50_2577"/>
<sequence length="562" mass="60546">MMQQSEAAGALRAALEAALAREGVAYLWGEPGVAGRLAAEVQGPPHGMAVHGGLEQEARPSRYLVPAGPGAPVRLLWGAEPPARLRLRDPGWPAAGPPPAFGLPLPETAAVAAWLAAWGKPEGTGPAPEWWALTGGHPQALERLAAAATHWRRVAVPRHPRLGRVDPAMRIGFLVEHLLHPGSRRLAWRPGGRDPLDQALAALLWLPAVDGPGLAGLIGSRTAAEAWRELEALPVVQRYGAGAVGLRAGFRRQVLPYAFRVRPWTLERLRRRALAFCLAQLEEGPAASVARWCLALAAAEAAFGGPAGLRAGRGGPLSVPGGEGLAWLAPGWQPGLEGLLVRRCPRHLWVLREAPGAVAAWAAGGGRGRTFTVRAWVLARPEPALLWHLGLTLARAWLDREGVWSPAGPEEGDPLQAVWGRLGFRPERRGWAIDLSGPRRLAWLRALAPVPAPDREEGAWAELGRQALAWLRDPAADGAELGRMLAGVAPPALVRAWVRDTWTAPDWDADPEGHRMLLAYDLEGLGPHRELARTLHWSRASYYRRRRQALARLGRALLLAGP</sequence>
<dbReference type="EMBL" id="LR778114">
    <property type="protein sequence ID" value="CAB1130069.1"/>
    <property type="molecule type" value="Genomic_DNA"/>
</dbReference>
<evidence type="ECO:0000313" key="2">
    <source>
        <dbReference type="Proteomes" id="UP000503399"/>
    </source>
</evidence>
<evidence type="ECO:0000313" key="1">
    <source>
        <dbReference type="EMBL" id="CAB1130069.1"/>
    </source>
</evidence>